<proteinExistence type="predicted"/>
<accession>A0A510G7Q3</accession>
<gene>
    <name evidence="1" type="ORF">RAS_08870</name>
</gene>
<dbReference type="AlphaFoldDB" id="A0A510G7Q3"/>
<reference evidence="1 2" key="1">
    <citation type="submission" date="2019-04" db="EMBL/GenBank/DDBJ databases">
        <title>Draft genome sequence of Rickettsia asiatica Maytaro1284.</title>
        <authorList>
            <person name="Thu M."/>
            <person name="Qiu Y."/>
            <person name="Nakao R."/>
        </authorList>
    </citation>
    <scope>NUCLEOTIDE SEQUENCE [LARGE SCALE GENOMIC DNA]</scope>
    <source>
        <strain evidence="1 2">Maytaro1284</strain>
    </source>
</reference>
<dbReference type="EMBL" id="AP019563">
    <property type="protein sequence ID" value="BBJ31778.1"/>
    <property type="molecule type" value="Genomic_DNA"/>
</dbReference>
<evidence type="ECO:0000313" key="1">
    <source>
        <dbReference type="EMBL" id="BBJ31778.1"/>
    </source>
</evidence>
<evidence type="ECO:0000313" key="2">
    <source>
        <dbReference type="Proteomes" id="UP000321183"/>
    </source>
</evidence>
<sequence length="104" mass="11972">MVEGNDQPYLAVYLQSNINKALYVSTEGRDYTKIANLTNRTFIGSVVGFASDSLTINCKNFEILVNDDWNLAAFNQEIIKFKRWEKLDTYDDSFLNARLYSPCK</sequence>
<organism evidence="1 2">
    <name type="scientific">Rickettsia asiatica</name>
    <dbReference type="NCBI Taxonomy" id="238800"/>
    <lineage>
        <taxon>Bacteria</taxon>
        <taxon>Pseudomonadati</taxon>
        <taxon>Pseudomonadota</taxon>
        <taxon>Alphaproteobacteria</taxon>
        <taxon>Rickettsiales</taxon>
        <taxon>Rickettsiaceae</taxon>
        <taxon>Rickettsieae</taxon>
        <taxon>Rickettsia</taxon>
        <taxon>spotted fever group</taxon>
    </lineage>
</organism>
<dbReference type="Proteomes" id="UP000321183">
    <property type="component" value="Chromosome"/>
</dbReference>
<keyword evidence="2" id="KW-1185">Reference proteome</keyword>
<protein>
    <submittedName>
        <fullName evidence="1">Uncharacterized protein</fullName>
    </submittedName>
</protein>
<dbReference type="KEGG" id="ras:RAS_08870"/>
<name>A0A510G7Q3_9RICK</name>